<keyword evidence="8" id="KW-0472">Membrane</keyword>
<name>A0ABW0IEA0_9BACT</name>
<organism evidence="12 13">
    <name type="scientific">Larkinella bovis</name>
    <dbReference type="NCBI Taxonomy" id="683041"/>
    <lineage>
        <taxon>Bacteria</taxon>
        <taxon>Pseudomonadati</taxon>
        <taxon>Bacteroidota</taxon>
        <taxon>Cytophagia</taxon>
        <taxon>Cytophagales</taxon>
        <taxon>Spirosomataceae</taxon>
        <taxon>Larkinella</taxon>
    </lineage>
</organism>
<evidence type="ECO:0000256" key="1">
    <source>
        <dbReference type="ARBA" id="ARBA00004496"/>
    </source>
</evidence>
<evidence type="ECO:0000256" key="6">
    <source>
        <dbReference type="ARBA" id="ARBA00022692"/>
    </source>
</evidence>
<comment type="caution">
    <text evidence="12">The sequence shown here is derived from an EMBL/GenBank/DDBJ whole genome shotgun (WGS) entry which is preliminary data.</text>
</comment>
<reference evidence="13" key="1">
    <citation type="journal article" date="2019" name="Int. J. Syst. Evol. Microbiol.">
        <title>The Global Catalogue of Microorganisms (GCM) 10K type strain sequencing project: providing services to taxonomists for standard genome sequencing and annotation.</title>
        <authorList>
            <consortium name="The Broad Institute Genomics Platform"/>
            <consortium name="The Broad Institute Genome Sequencing Center for Infectious Disease"/>
            <person name="Wu L."/>
            <person name="Ma J."/>
        </authorList>
    </citation>
    <scope>NUCLEOTIDE SEQUENCE [LARGE SCALE GENOMIC DNA]</scope>
    <source>
        <strain evidence="13">CCUG 55250</strain>
    </source>
</reference>
<keyword evidence="4" id="KW-1003">Cell membrane</keyword>
<evidence type="ECO:0000256" key="11">
    <source>
        <dbReference type="ARBA" id="ARBA00093802"/>
    </source>
</evidence>
<protein>
    <recommendedName>
        <fullName evidence="10">Gasdermin bGSDM</fullName>
    </recommendedName>
    <alternativeName>
        <fullName evidence="11">Bacterial gasdermin</fullName>
    </alternativeName>
</protein>
<dbReference type="RefSeq" id="WP_379846974.1">
    <property type="nucleotide sequence ID" value="NZ_JBHSMA010000004.1"/>
</dbReference>
<keyword evidence="6" id="KW-0812">Transmembrane</keyword>
<dbReference type="InterPro" id="IPR058978">
    <property type="entry name" value="GSDM_bact-type"/>
</dbReference>
<keyword evidence="7" id="KW-0051">Antiviral defense</keyword>
<evidence type="ECO:0000313" key="12">
    <source>
        <dbReference type="EMBL" id="MFC5410853.1"/>
    </source>
</evidence>
<evidence type="ECO:0000256" key="5">
    <source>
        <dbReference type="ARBA" id="ARBA00022490"/>
    </source>
</evidence>
<proteinExistence type="inferred from homology"/>
<evidence type="ECO:0000256" key="4">
    <source>
        <dbReference type="ARBA" id="ARBA00022475"/>
    </source>
</evidence>
<evidence type="ECO:0000313" key="13">
    <source>
        <dbReference type="Proteomes" id="UP001596106"/>
    </source>
</evidence>
<dbReference type="Proteomes" id="UP001596106">
    <property type="component" value="Unassembled WGS sequence"/>
</dbReference>
<accession>A0ABW0IEA0</accession>
<gene>
    <name evidence="12" type="ORF">ACFPMF_16145</name>
</gene>
<keyword evidence="5" id="KW-0963">Cytoplasm</keyword>
<evidence type="ECO:0000256" key="3">
    <source>
        <dbReference type="ARBA" id="ARBA00022452"/>
    </source>
</evidence>
<comment type="similarity">
    <text evidence="9">Belongs to the bacterial gasdermin family.</text>
</comment>
<evidence type="ECO:0000256" key="9">
    <source>
        <dbReference type="ARBA" id="ARBA00093769"/>
    </source>
</evidence>
<comment type="subcellular location">
    <subcellularLocation>
        <location evidence="2">Cell membrane</location>
        <topology evidence="2">Multi-pass membrane protein</topology>
    </subcellularLocation>
    <subcellularLocation>
        <location evidence="1">Cytoplasm</location>
    </subcellularLocation>
</comment>
<evidence type="ECO:0000256" key="2">
    <source>
        <dbReference type="ARBA" id="ARBA00004651"/>
    </source>
</evidence>
<evidence type="ECO:0000256" key="10">
    <source>
        <dbReference type="ARBA" id="ARBA00093798"/>
    </source>
</evidence>
<keyword evidence="3" id="KW-1134">Transmembrane beta strand</keyword>
<evidence type="ECO:0000256" key="8">
    <source>
        <dbReference type="ARBA" id="ARBA00023136"/>
    </source>
</evidence>
<evidence type="ECO:0000256" key="7">
    <source>
        <dbReference type="ARBA" id="ARBA00023118"/>
    </source>
</evidence>
<sequence length="271" mass="28982">MFCKDQSITFLKSFGYNVVRVPKADIQPLQILSLKKGILNPLGELSTLLLAGNQANLTTIRRDIPTANISGQKTSELSLGVGIAILGSIIGAMGGSKLGLETKYSQARTITFEYADVLSDTVEIAALDQFLADADVNPLSQFVSQMLEADDIYVITAVIKSKKFSVEAKKKNGTNVEISIPEIKGIVGGDVSISGQNDTTTKVTFEGPIPLIFGFQAIRLIYEDGKYTAFKSLDAGGGALSATSLEPLQNLSTSDQENHEYLILDGGLTNL</sequence>
<keyword evidence="13" id="KW-1185">Reference proteome</keyword>
<dbReference type="Pfam" id="PF26164">
    <property type="entry name" value="Bact_GSDM"/>
    <property type="match status" value="1"/>
</dbReference>
<dbReference type="EMBL" id="JBHSMA010000004">
    <property type="protein sequence ID" value="MFC5410853.1"/>
    <property type="molecule type" value="Genomic_DNA"/>
</dbReference>